<name>A0ABD3NDK7_9STRA</name>
<sequence>MMNPPSPFLILSSVAFWSCFVLGGAAALVGGNSPGASGGHRPQLSLAVPSSFVDLTLETATATATATAPISFFSLVRALPPFQITIRDGNFTDIEGLDPTITWQNSALLSNDVAVQYGIDLSARTTNLASLPRRIWGRASRVFLDRYALSTRLELDFEYPDRIDFEVDGEDGDNDMKVRIIGSARNPAAAGGGGGGGRDRGPIRTVVAPPRVGFAEFTKGFDNGGNRVTVNPRYDVERSRADVVVTYDADDTLIRVTASRHDQVVTISQKLNDDNVISPTIGRDGSLSLAWDRKLGDDMSVRTTLNPNRSVDVEWRDAAWTANVNFPMDDNDMRGATVHIKRDIKF</sequence>
<accession>A0ABD3NDK7</accession>
<feature type="chain" id="PRO_5044748572" evidence="1">
    <location>
        <begin position="28"/>
        <end position="346"/>
    </location>
</feature>
<comment type="caution">
    <text evidence="2">The sequence shown here is derived from an EMBL/GenBank/DDBJ whole genome shotgun (WGS) entry which is preliminary data.</text>
</comment>
<dbReference type="Proteomes" id="UP001530315">
    <property type="component" value="Unassembled WGS sequence"/>
</dbReference>
<protein>
    <submittedName>
        <fullName evidence="2">Uncharacterized protein</fullName>
    </submittedName>
</protein>
<reference evidence="2 3" key="1">
    <citation type="submission" date="2024-10" db="EMBL/GenBank/DDBJ databases">
        <title>Updated reference genomes for cyclostephanoid diatoms.</title>
        <authorList>
            <person name="Roberts W.R."/>
            <person name="Alverson A.J."/>
        </authorList>
    </citation>
    <scope>NUCLEOTIDE SEQUENCE [LARGE SCALE GENOMIC DNA]</scope>
    <source>
        <strain evidence="2 3">AJA276-08</strain>
    </source>
</reference>
<evidence type="ECO:0000313" key="3">
    <source>
        <dbReference type="Proteomes" id="UP001530315"/>
    </source>
</evidence>
<dbReference type="AlphaFoldDB" id="A0ABD3NDK7"/>
<organism evidence="2 3">
    <name type="scientific">Stephanodiscus triporus</name>
    <dbReference type="NCBI Taxonomy" id="2934178"/>
    <lineage>
        <taxon>Eukaryota</taxon>
        <taxon>Sar</taxon>
        <taxon>Stramenopiles</taxon>
        <taxon>Ochrophyta</taxon>
        <taxon>Bacillariophyta</taxon>
        <taxon>Coscinodiscophyceae</taxon>
        <taxon>Thalassiosirophycidae</taxon>
        <taxon>Stephanodiscales</taxon>
        <taxon>Stephanodiscaceae</taxon>
        <taxon>Stephanodiscus</taxon>
    </lineage>
</organism>
<keyword evidence="1" id="KW-0732">Signal</keyword>
<evidence type="ECO:0000313" key="2">
    <source>
        <dbReference type="EMBL" id="KAL3774013.1"/>
    </source>
</evidence>
<dbReference type="EMBL" id="JALLAZ020001494">
    <property type="protein sequence ID" value="KAL3774013.1"/>
    <property type="molecule type" value="Genomic_DNA"/>
</dbReference>
<gene>
    <name evidence="2" type="ORF">ACHAW5_011365</name>
</gene>
<feature type="signal peptide" evidence="1">
    <location>
        <begin position="1"/>
        <end position="27"/>
    </location>
</feature>
<keyword evidence="3" id="KW-1185">Reference proteome</keyword>
<evidence type="ECO:0000256" key="1">
    <source>
        <dbReference type="SAM" id="SignalP"/>
    </source>
</evidence>
<proteinExistence type="predicted"/>